<dbReference type="Pfam" id="PF18758">
    <property type="entry name" value="KDZ"/>
    <property type="match status" value="1"/>
</dbReference>
<dbReference type="HOGENOM" id="CLU_095758_0_0_1"/>
<dbReference type="AlphaFoldDB" id="A0A067N4R0"/>
<dbReference type="InParanoid" id="A0A067N4R0"/>
<dbReference type="PANTHER" id="PTHR33096:SF1">
    <property type="entry name" value="CXC1-LIKE CYSTEINE CLUSTER ASSOCIATED WITH KDZ TRANSPOSASES DOMAIN-CONTAINING PROTEIN"/>
    <property type="match status" value="1"/>
</dbReference>
<dbReference type="Proteomes" id="UP000027195">
    <property type="component" value="Unassembled WGS sequence"/>
</dbReference>
<sequence>MYEETGIFVAICRHGFVIIVCDMVRSGELAKYPIAIVNKVQKVYEGRHRLAGAYDIWCSFKETLNKSTLGPQLKKSGLDGCVPAWHGYAHNRLCQLSNHPLYREGFGMNDFEGCERLFSSTNGVARCTRHASSRYRHRMLCAHFEQWDEDKYHDLSSYLLRHYKEALGRQTALTAALSKAEALLGVHSSDFDGWLAEEHEYLQNLVKEPVKNVQDIAYIELLAKYYQARYVYISMPAGLQMSPADFAY</sequence>
<name>A0A067N4R0_BOTB1</name>
<dbReference type="InterPro" id="IPR040521">
    <property type="entry name" value="KDZ"/>
</dbReference>
<reference evidence="2" key="1">
    <citation type="journal article" date="2014" name="Proc. Natl. Acad. Sci. U.S.A.">
        <title>Extensive sampling of basidiomycete genomes demonstrates inadequacy of the white-rot/brown-rot paradigm for wood decay fungi.</title>
        <authorList>
            <person name="Riley R."/>
            <person name="Salamov A.A."/>
            <person name="Brown D.W."/>
            <person name="Nagy L.G."/>
            <person name="Floudas D."/>
            <person name="Held B.W."/>
            <person name="Levasseur A."/>
            <person name="Lombard V."/>
            <person name="Morin E."/>
            <person name="Otillar R."/>
            <person name="Lindquist E.A."/>
            <person name="Sun H."/>
            <person name="LaButti K.M."/>
            <person name="Schmutz J."/>
            <person name="Jabbour D."/>
            <person name="Luo H."/>
            <person name="Baker S.E."/>
            <person name="Pisabarro A.G."/>
            <person name="Walton J.D."/>
            <person name="Blanchette R.A."/>
            <person name="Henrissat B."/>
            <person name="Martin F."/>
            <person name="Cullen D."/>
            <person name="Hibbett D.S."/>
            <person name="Grigoriev I.V."/>
        </authorList>
    </citation>
    <scope>NUCLEOTIDE SEQUENCE [LARGE SCALE GENOMIC DNA]</scope>
    <source>
        <strain evidence="2">FD-172 SS1</strain>
    </source>
</reference>
<proteinExistence type="predicted"/>
<dbReference type="OrthoDB" id="2505969at2759"/>
<dbReference type="STRING" id="930990.A0A067N4R0"/>
<evidence type="ECO:0000313" key="2">
    <source>
        <dbReference type="Proteomes" id="UP000027195"/>
    </source>
</evidence>
<keyword evidence="2" id="KW-1185">Reference proteome</keyword>
<evidence type="ECO:0000313" key="1">
    <source>
        <dbReference type="EMBL" id="KDQ19127.1"/>
    </source>
</evidence>
<organism evidence="1 2">
    <name type="scientific">Botryobasidium botryosum (strain FD-172 SS1)</name>
    <dbReference type="NCBI Taxonomy" id="930990"/>
    <lineage>
        <taxon>Eukaryota</taxon>
        <taxon>Fungi</taxon>
        <taxon>Dikarya</taxon>
        <taxon>Basidiomycota</taxon>
        <taxon>Agaricomycotina</taxon>
        <taxon>Agaricomycetes</taxon>
        <taxon>Cantharellales</taxon>
        <taxon>Botryobasidiaceae</taxon>
        <taxon>Botryobasidium</taxon>
    </lineage>
</organism>
<dbReference type="EMBL" id="KL198020">
    <property type="protein sequence ID" value="KDQ19127.1"/>
    <property type="molecule type" value="Genomic_DNA"/>
</dbReference>
<protein>
    <submittedName>
        <fullName evidence="1">Uncharacterized protein</fullName>
    </submittedName>
</protein>
<dbReference type="PANTHER" id="PTHR33096">
    <property type="entry name" value="CXC2 DOMAIN-CONTAINING PROTEIN"/>
    <property type="match status" value="1"/>
</dbReference>
<accession>A0A067N4R0</accession>
<gene>
    <name evidence="1" type="ORF">BOTBODRAFT_103239</name>
</gene>